<sequence>MLNLLKTIPKANIFSSNLQRSFSNSVFDCIKSRRSCRGFDPKKKVKRSDIEEILHVAKHSPTAMHSQPWKVKITTDAPMLRRIGTTIFEKIKKDKQFRGFCQMVKNNTASEPIFYDAPLAMFIYSDLKRARSFEGALDIGIFVGNILNGLESKGLGGIPVGIIKYDLPTVESEITTGENEKFIVAIGCGYTSKDFKPSKKNLRTDDIEWLD</sequence>
<keyword evidence="3" id="KW-0288">FMN</keyword>
<evidence type="ECO:0000313" key="6">
    <source>
        <dbReference type="EMBL" id="KAJ3431174.1"/>
    </source>
</evidence>
<evidence type="ECO:0000313" key="9">
    <source>
        <dbReference type="Proteomes" id="UP001150062"/>
    </source>
</evidence>
<accession>A0AAV7YNW7</accession>
<evidence type="ECO:0000256" key="4">
    <source>
        <dbReference type="ARBA" id="ARBA00023002"/>
    </source>
</evidence>
<dbReference type="EMBL" id="JAOAOG010000256">
    <property type="protein sequence ID" value="KAJ6235712.1"/>
    <property type="molecule type" value="Genomic_DNA"/>
</dbReference>
<evidence type="ECO:0000259" key="5">
    <source>
        <dbReference type="Pfam" id="PF00881"/>
    </source>
</evidence>
<comment type="caution">
    <text evidence="6">The sequence shown here is derived from an EMBL/GenBank/DDBJ whole genome shotgun (WGS) entry which is preliminary data.</text>
</comment>
<protein>
    <submittedName>
        <fullName evidence="6">Nad(P)h nitroreductase ydgi-related</fullName>
    </submittedName>
</protein>
<gene>
    <name evidence="6" type="ORF">M0812_02850</name>
    <name evidence="7" type="ORF">M0813_28545</name>
</gene>
<evidence type="ECO:0000313" key="7">
    <source>
        <dbReference type="EMBL" id="KAJ6235712.1"/>
    </source>
</evidence>
<dbReference type="EMBL" id="JANTQA010000048">
    <property type="protein sequence ID" value="KAJ3431174.1"/>
    <property type="molecule type" value="Genomic_DNA"/>
</dbReference>
<dbReference type="PANTHER" id="PTHR23026">
    <property type="entry name" value="NADPH NITROREDUCTASE"/>
    <property type="match status" value="1"/>
</dbReference>
<dbReference type="Proteomes" id="UP001146793">
    <property type="component" value="Unassembled WGS sequence"/>
</dbReference>
<dbReference type="Proteomes" id="UP001150062">
    <property type="component" value="Unassembled WGS sequence"/>
</dbReference>
<dbReference type="GO" id="GO:0016491">
    <property type="term" value="F:oxidoreductase activity"/>
    <property type="evidence" value="ECO:0007669"/>
    <property type="project" value="UniProtKB-KW"/>
</dbReference>
<dbReference type="Pfam" id="PF00881">
    <property type="entry name" value="Nitroreductase"/>
    <property type="match status" value="1"/>
</dbReference>
<comment type="similarity">
    <text evidence="1">Belongs to the nitroreductase family.</text>
</comment>
<keyword evidence="2" id="KW-0285">Flavoprotein</keyword>
<keyword evidence="9" id="KW-1185">Reference proteome</keyword>
<feature type="domain" description="Nitroreductase" evidence="5">
    <location>
        <begin position="30"/>
        <end position="190"/>
    </location>
</feature>
<dbReference type="PANTHER" id="PTHR23026:SF90">
    <property type="entry name" value="IODOTYROSINE DEIODINASE 1"/>
    <property type="match status" value="1"/>
</dbReference>
<dbReference type="Gene3D" id="3.40.109.10">
    <property type="entry name" value="NADH Oxidase"/>
    <property type="match status" value="1"/>
</dbReference>
<proteinExistence type="inferred from homology"/>
<evidence type="ECO:0000256" key="3">
    <source>
        <dbReference type="ARBA" id="ARBA00022643"/>
    </source>
</evidence>
<reference evidence="7" key="1">
    <citation type="submission" date="2022-08" db="EMBL/GenBank/DDBJ databases">
        <title>Novel sulfate-reducing endosymbionts in the free-living metamonad Anaeramoeba.</title>
        <authorList>
            <person name="Jerlstrom-Hultqvist J."/>
            <person name="Cepicka I."/>
            <person name="Gallot-Lavallee L."/>
            <person name="Salas-Leiva D."/>
            <person name="Curtis B.A."/>
            <person name="Zahonova K."/>
            <person name="Pipaliya S."/>
            <person name="Dacks J."/>
            <person name="Roger A.J."/>
        </authorList>
    </citation>
    <scope>NUCLEOTIDE SEQUENCE</scope>
    <source>
        <strain evidence="7">Schooner1</strain>
    </source>
</reference>
<evidence type="ECO:0000256" key="2">
    <source>
        <dbReference type="ARBA" id="ARBA00022630"/>
    </source>
</evidence>
<dbReference type="InterPro" id="IPR050627">
    <property type="entry name" value="Nitroreductase/BluB"/>
</dbReference>
<name>A0AAV7YNW7_9EUKA</name>
<evidence type="ECO:0000256" key="1">
    <source>
        <dbReference type="ARBA" id="ARBA00007118"/>
    </source>
</evidence>
<reference evidence="6" key="2">
    <citation type="submission" date="2022-08" db="EMBL/GenBank/DDBJ databases">
        <title>Novel sulphate-reducing endosymbionts in the free-living metamonad Anaeramoeba.</title>
        <authorList>
            <person name="Jerlstrom-Hultqvist J."/>
            <person name="Cepicka I."/>
            <person name="Gallot-Lavallee L."/>
            <person name="Salas-Leiva D."/>
            <person name="Curtis B.A."/>
            <person name="Zahonova K."/>
            <person name="Pipaliya S."/>
            <person name="Dacks J."/>
            <person name="Roger A.J."/>
        </authorList>
    </citation>
    <scope>NUCLEOTIDE SEQUENCE</scope>
    <source>
        <strain evidence="6">Busselton2</strain>
    </source>
</reference>
<dbReference type="InterPro" id="IPR000415">
    <property type="entry name" value="Nitroreductase-like"/>
</dbReference>
<dbReference type="SUPFAM" id="SSF55469">
    <property type="entry name" value="FMN-dependent nitroreductase-like"/>
    <property type="match status" value="1"/>
</dbReference>
<keyword evidence="4" id="KW-0560">Oxidoreductase</keyword>
<evidence type="ECO:0000313" key="8">
    <source>
        <dbReference type="Proteomes" id="UP001146793"/>
    </source>
</evidence>
<dbReference type="AlphaFoldDB" id="A0AAV7YNW7"/>
<organism evidence="6 8">
    <name type="scientific">Anaeramoeba flamelloides</name>
    <dbReference type="NCBI Taxonomy" id="1746091"/>
    <lineage>
        <taxon>Eukaryota</taxon>
        <taxon>Metamonada</taxon>
        <taxon>Anaeramoebidae</taxon>
        <taxon>Anaeramoeba</taxon>
    </lineage>
</organism>
<dbReference type="InterPro" id="IPR029479">
    <property type="entry name" value="Nitroreductase"/>
</dbReference>